<accession>A0A975YKR9</accession>
<keyword evidence="3" id="KW-1185">Reference proteome</keyword>
<protein>
    <submittedName>
        <fullName evidence="2">DUF2076 domain-containing protein</fullName>
    </submittedName>
</protein>
<feature type="region of interest" description="Disordered" evidence="1">
    <location>
        <begin position="143"/>
        <end position="167"/>
    </location>
</feature>
<gene>
    <name evidence="2" type="ORF">KO353_06125</name>
</gene>
<evidence type="ECO:0000313" key="2">
    <source>
        <dbReference type="EMBL" id="QXM25778.1"/>
    </source>
</evidence>
<reference evidence="2" key="1">
    <citation type="submission" date="2021-06" db="EMBL/GenBank/DDBJ databases">
        <title>Elioraea tepida, sp. nov., a moderately thermophilic aerobic anoxygenic phototrophic bacterium isolated from an alkaline siliceous hot spring mat community in Yellowstone National Park, WY, USA.</title>
        <authorList>
            <person name="Saini M.K."/>
            <person name="Yoshida S."/>
            <person name="Sebastian A."/>
            <person name="Hirose S."/>
            <person name="Hara E."/>
            <person name="Tamaki H."/>
            <person name="Soulier N.T."/>
            <person name="Albert I."/>
            <person name="Hanada S."/>
            <person name="Bryant D.A."/>
            <person name="Tank M."/>
        </authorList>
    </citation>
    <scope>NUCLEOTIDE SEQUENCE</scope>
    <source>
        <strain evidence="2">MS-P2</strain>
    </source>
</reference>
<organism evidence="2 3">
    <name type="scientific">Elioraea tepida</name>
    <dbReference type="NCBI Taxonomy" id="2843330"/>
    <lineage>
        <taxon>Bacteria</taxon>
        <taxon>Pseudomonadati</taxon>
        <taxon>Pseudomonadota</taxon>
        <taxon>Alphaproteobacteria</taxon>
        <taxon>Acetobacterales</taxon>
        <taxon>Elioraeaceae</taxon>
        <taxon>Elioraea</taxon>
    </lineage>
</organism>
<dbReference type="Proteomes" id="UP000694001">
    <property type="component" value="Chromosome"/>
</dbReference>
<name>A0A975YKR9_9PROT</name>
<dbReference type="EMBL" id="CP076448">
    <property type="protein sequence ID" value="QXM25778.1"/>
    <property type="molecule type" value="Genomic_DNA"/>
</dbReference>
<dbReference type="KEGG" id="elio:KO353_06125"/>
<dbReference type="AlphaFoldDB" id="A0A975YKR9"/>
<proteinExistence type="predicted"/>
<sequence>MTNEERDLITNFVTRTVQAGGETIDPEADALLKELFEKHPEARYRITQLAFFQEHALAEARNRIAELEHQANQPKGLFGGLFGAGQSVPPAPVHAPGYRPGLFDQGRPGFLGTAASTAIGVMGGILLGSALASMLGLGGAAQAAEPPTELPEPSGFDSAVFDEDELL</sequence>
<dbReference type="InterPro" id="IPR018648">
    <property type="entry name" value="DUF2076"/>
</dbReference>
<evidence type="ECO:0000313" key="3">
    <source>
        <dbReference type="Proteomes" id="UP000694001"/>
    </source>
</evidence>
<dbReference type="RefSeq" id="WP_218286830.1">
    <property type="nucleotide sequence ID" value="NZ_CP076448.1"/>
</dbReference>
<dbReference type="Pfam" id="PF09849">
    <property type="entry name" value="DUF2076"/>
    <property type="match status" value="1"/>
</dbReference>
<evidence type="ECO:0000256" key="1">
    <source>
        <dbReference type="SAM" id="MobiDB-lite"/>
    </source>
</evidence>